<dbReference type="RefSeq" id="WP_135478693.1">
    <property type="nucleotide sequence ID" value="NZ_SIJK02000022.1"/>
</dbReference>
<dbReference type="GO" id="GO:0005524">
    <property type="term" value="F:ATP binding"/>
    <property type="evidence" value="ECO:0007669"/>
    <property type="project" value="UniProtKB-KW"/>
</dbReference>
<dbReference type="InterPro" id="IPR027417">
    <property type="entry name" value="P-loop_NTPase"/>
</dbReference>
<dbReference type="Gene3D" id="3.40.50.300">
    <property type="entry name" value="P-loop containing nucleotide triphosphate hydrolases"/>
    <property type="match status" value="1"/>
</dbReference>
<sequence length="538" mass="62191">MRFLLDQRSYEEMQARRYHSRDCYVRGQEYLHHLYIDGVKYTIARAVYACYTEAQNRQDQDAILHLAMHISELEQLINEIRTRGDTVTSLRSIGDAPPTEDEARPQLNNSFLPPEPQSLEETGLNRTFLTEHFLRILYNKGRITGRDLADSMCLTYHIVEEIILDLRKVEHIDIIGQRGFGDINYEYILTPRGQEAAMSAMSKVQYVGPAPVVLADWVASVKAQTVQNVKVTRKNIRDAFQGLVIDESILNSVGPAVNSGTSVMLFGYPGNGKTTIAERITKLMGDDIFIPQTIYSDGAVIKMYDAIVHEPPKHPWDDTAEYDRRWVRISRPVVIVGGELTLDQLNLIYNETSKLYEAPFQMKANCGIFLIDDFGRQQVRVFDLLNRWIVPLEKRYDFLNTVTGQKIQIPFDQLIMFSTNLDPKDLGDEALLRRIKYKFEIIDPTEDQFREIWKIMCKIRKVPYDDRSIDYLIAKWYKPDERPFRMCQPRDILDQIISIARYNMETPTLSADLLDAACLTYFPSKEKKSFGAKIRLDL</sequence>
<evidence type="ECO:0000313" key="2">
    <source>
        <dbReference type="EMBL" id="MBP1466708.1"/>
    </source>
</evidence>
<evidence type="ECO:0000313" key="3">
    <source>
        <dbReference type="Proteomes" id="UP001193081"/>
    </source>
</evidence>
<dbReference type="SUPFAM" id="SSF52540">
    <property type="entry name" value="P-loop containing nucleoside triphosphate hydrolases"/>
    <property type="match status" value="1"/>
</dbReference>
<keyword evidence="2" id="KW-0067">ATP-binding</keyword>
<dbReference type="Proteomes" id="UP001193081">
    <property type="component" value="Unassembled WGS sequence"/>
</dbReference>
<dbReference type="EMBL" id="SIJK02000022">
    <property type="protein sequence ID" value="MBP1466708.1"/>
    <property type="molecule type" value="Genomic_DNA"/>
</dbReference>
<keyword evidence="2" id="KW-0547">Nucleotide-binding</keyword>
<proteinExistence type="predicted"/>
<comment type="caution">
    <text evidence="2">The sequence shown here is derived from an EMBL/GenBank/DDBJ whole genome shotgun (WGS) entry which is preliminary data.</text>
</comment>
<feature type="region of interest" description="Disordered" evidence="1">
    <location>
        <begin position="89"/>
        <end position="119"/>
    </location>
</feature>
<accession>A0ABS4DB70</accession>
<gene>
    <name evidence="2" type="ORF">EYB53_013410</name>
</gene>
<protein>
    <submittedName>
        <fullName evidence="2">ATP-binding protein</fullName>
    </submittedName>
</protein>
<reference evidence="2 3" key="1">
    <citation type="submission" date="2021-03" db="EMBL/GenBank/DDBJ databases">
        <authorList>
            <person name="Grouzdev D.S."/>
        </authorList>
    </citation>
    <scope>NUCLEOTIDE SEQUENCE [LARGE SCALE GENOMIC DNA]</scope>
    <source>
        <strain evidence="2 3">M50-1</strain>
    </source>
</reference>
<name>A0ABS4DB70_9CHLR</name>
<keyword evidence="3" id="KW-1185">Reference proteome</keyword>
<evidence type="ECO:0000256" key="1">
    <source>
        <dbReference type="SAM" id="MobiDB-lite"/>
    </source>
</evidence>
<organism evidence="2 3">
    <name type="scientific">Candidatus Chloroploca mongolica</name>
    <dbReference type="NCBI Taxonomy" id="2528176"/>
    <lineage>
        <taxon>Bacteria</taxon>
        <taxon>Bacillati</taxon>
        <taxon>Chloroflexota</taxon>
        <taxon>Chloroflexia</taxon>
        <taxon>Chloroflexales</taxon>
        <taxon>Chloroflexineae</taxon>
        <taxon>Oscillochloridaceae</taxon>
        <taxon>Candidatus Chloroploca</taxon>
    </lineage>
</organism>